<dbReference type="InterPro" id="IPR027417">
    <property type="entry name" value="P-loop_NTPase"/>
</dbReference>
<dbReference type="RefSeq" id="XP_018228826.1">
    <property type="nucleotide sequence ID" value="XM_018374946.1"/>
</dbReference>
<keyword evidence="7" id="KW-1185">Reference proteome</keyword>
<dbReference type="GeneID" id="28941201"/>
<comment type="caution">
    <text evidence="6">The sequence shown here is derived from an EMBL/GenBank/DDBJ whole genome shotgun (WGS) entry which is preliminary data.</text>
</comment>
<dbReference type="InterPro" id="IPR052279">
    <property type="entry name" value="EngB_GTPase"/>
</dbReference>
<evidence type="ECO:0000256" key="2">
    <source>
        <dbReference type="ARBA" id="ARBA00022741"/>
    </source>
</evidence>
<keyword evidence="4" id="KW-0342">GTP-binding</keyword>
<evidence type="ECO:0000313" key="6">
    <source>
        <dbReference type="EMBL" id="KTW28264.1"/>
    </source>
</evidence>
<evidence type="ECO:0000256" key="4">
    <source>
        <dbReference type="ARBA" id="ARBA00023134"/>
    </source>
</evidence>
<dbReference type="STRING" id="1408657.A0A0W4ZIR6"/>
<dbReference type="PROSITE" id="PS51706">
    <property type="entry name" value="G_ENGB"/>
    <property type="match status" value="1"/>
</dbReference>
<keyword evidence="2" id="KW-0547">Nucleotide-binding</keyword>
<evidence type="ECO:0000256" key="1">
    <source>
        <dbReference type="ARBA" id="ARBA00022723"/>
    </source>
</evidence>
<dbReference type="InterPro" id="IPR030393">
    <property type="entry name" value="G_ENGB_dom"/>
</dbReference>
<evidence type="ECO:0000256" key="3">
    <source>
        <dbReference type="ARBA" id="ARBA00022842"/>
    </source>
</evidence>
<keyword evidence="1" id="KW-0479">Metal-binding</keyword>
<dbReference type="Pfam" id="PF01926">
    <property type="entry name" value="MMR_HSR1"/>
    <property type="match status" value="1"/>
</dbReference>
<sequence length="243" mass="27465">MQLDLQKSVLRWRVSGPTNVQTIYGQRIFSREAVPAWKTQVYTEVPETGLAEVAFVGRSNVSYMRRSLNTWFDAKMQKFRQTGKSTCINFLTNQSLAKTSKKPGRTRSINGFIIPGKIGLVDLPGYGMGSREAWGVEIMKYLKERKLLRRVFVLIGSDCGFKETDRMMLSNLNDLGISYQILITKIDKLKKHPEALSALFFEAKNIIETYGSSGFPEILGIKCIQPVAGISNLRWAILRACGW</sequence>
<dbReference type="Gene3D" id="3.40.50.300">
    <property type="entry name" value="P-loop containing nucleotide triphosphate hydrolases"/>
    <property type="match status" value="1"/>
</dbReference>
<feature type="domain" description="EngB-type G" evidence="5">
    <location>
        <begin position="70"/>
        <end position="243"/>
    </location>
</feature>
<dbReference type="PANTHER" id="PTHR46498:SF1">
    <property type="entry name" value="GTP-BINDING PROTEIN 8"/>
    <property type="match status" value="1"/>
</dbReference>
<dbReference type="GO" id="GO:0005525">
    <property type="term" value="F:GTP binding"/>
    <property type="evidence" value="ECO:0007669"/>
    <property type="project" value="UniProtKB-KW"/>
</dbReference>
<keyword evidence="3" id="KW-0460">Magnesium</keyword>
<dbReference type="VEuPathDB" id="FungiDB:T551_02683"/>
<name>A0A0W4ZIR6_PNEJ7</name>
<dbReference type="GO" id="GO:0046872">
    <property type="term" value="F:metal ion binding"/>
    <property type="evidence" value="ECO:0007669"/>
    <property type="project" value="UniProtKB-KW"/>
</dbReference>
<evidence type="ECO:0000313" key="7">
    <source>
        <dbReference type="Proteomes" id="UP000053447"/>
    </source>
</evidence>
<dbReference type="eggNOG" id="KOG2486">
    <property type="taxonomic scope" value="Eukaryota"/>
</dbReference>
<evidence type="ECO:0000259" key="5">
    <source>
        <dbReference type="PROSITE" id="PS51706"/>
    </source>
</evidence>
<gene>
    <name evidence="6" type="ORF">T551_02683</name>
</gene>
<accession>A0A0W4ZIR6</accession>
<reference evidence="7" key="1">
    <citation type="journal article" date="2016" name="Nat. Commun.">
        <title>Genome analysis of three Pneumocystis species reveals adaptation mechanisms to life exclusively in mammalian hosts.</title>
        <authorList>
            <person name="Ma L."/>
            <person name="Chen Z."/>
            <person name="Huang D.W."/>
            <person name="Kutty G."/>
            <person name="Ishihara M."/>
            <person name="Wang H."/>
            <person name="Abouelleil A."/>
            <person name="Bishop L."/>
            <person name="Davey E."/>
            <person name="Deng R."/>
            <person name="Deng X."/>
            <person name="Fan L."/>
            <person name="Fantoni G."/>
            <person name="Fitzgerald M."/>
            <person name="Gogineni E."/>
            <person name="Goldberg J.M."/>
            <person name="Handley G."/>
            <person name="Hu X."/>
            <person name="Huber C."/>
            <person name="Jiao X."/>
            <person name="Jones K."/>
            <person name="Levin J.Z."/>
            <person name="Liu Y."/>
            <person name="Macdonald P."/>
            <person name="Melnikov A."/>
            <person name="Raley C."/>
            <person name="Sassi M."/>
            <person name="Sherman B.T."/>
            <person name="Song X."/>
            <person name="Sykes S."/>
            <person name="Tran B."/>
            <person name="Walsh L."/>
            <person name="Xia Y."/>
            <person name="Yang J."/>
            <person name="Young S."/>
            <person name="Zeng Q."/>
            <person name="Zheng X."/>
            <person name="Stephens R."/>
            <person name="Nusbaum C."/>
            <person name="Birren B.W."/>
            <person name="Azadi P."/>
            <person name="Lempicki R.A."/>
            <person name="Cuomo C.A."/>
            <person name="Kovacs J.A."/>
        </authorList>
    </citation>
    <scope>NUCLEOTIDE SEQUENCE [LARGE SCALE GENOMIC DNA]</scope>
    <source>
        <strain evidence="7">RU7</strain>
    </source>
</reference>
<dbReference type="SUPFAM" id="SSF52540">
    <property type="entry name" value="P-loop containing nucleoside triphosphate hydrolases"/>
    <property type="match status" value="1"/>
</dbReference>
<protein>
    <submittedName>
        <fullName evidence="6">Ribosome biogenesis GTP-binding protein YsxC</fullName>
    </submittedName>
</protein>
<dbReference type="PANTHER" id="PTHR46498">
    <property type="entry name" value="GTP-BINDING PROTEIN 8"/>
    <property type="match status" value="1"/>
</dbReference>
<dbReference type="EMBL" id="LFWA01000012">
    <property type="protein sequence ID" value="KTW28264.1"/>
    <property type="molecule type" value="Genomic_DNA"/>
</dbReference>
<dbReference type="OrthoDB" id="391988at2759"/>
<dbReference type="Proteomes" id="UP000053447">
    <property type="component" value="Unassembled WGS sequence"/>
</dbReference>
<dbReference type="GO" id="GO:0005739">
    <property type="term" value="C:mitochondrion"/>
    <property type="evidence" value="ECO:0007669"/>
    <property type="project" value="TreeGrafter"/>
</dbReference>
<proteinExistence type="predicted"/>
<dbReference type="InterPro" id="IPR006073">
    <property type="entry name" value="GTP-bd"/>
</dbReference>
<dbReference type="CDD" id="cd01876">
    <property type="entry name" value="YihA_EngB"/>
    <property type="match status" value="1"/>
</dbReference>
<dbReference type="AlphaFoldDB" id="A0A0W4ZIR6"/>
<organism evidence="6 7">
    <name type="scientific">Pneumocystis jirovecii (strain RU7)</name>
    <name type="common">Human pneumocystis pneumonia agent</name>
    <dbReference type="NCBI Taxonomy" id="1408657"/>
    <lineage>
        <taxon>Eukaryota</taxon>
        <taxon>Fungi</taxon>
        <taxon>Dikarya</taxon>
        <taxon>Ascomycota</taxon>
        <taxon>Taphrinomycotina</taxon>
        <taxon>Pneumocystomycetes</taxon>
        <taxon>Pneumocystaceae</taxon>
        <taxon>Pneumocystis</taxon>
    </lineage>
</organism>